<evidence type="ECO:0000313" key="2">
    <source>
        <dbReference type="EMBL" id="GIG17623.1"/>
    </source>
</evidence>
<dbReference type="RefSeq" id="WP_166388798.1">
    <property type="nucleotide sequence ID" value="NZ_BAAATT010000035.1"/>
</dbReference>
<dbReference type="GO" id="GO:0050482">
    <property type="term" value="P:arachidonate secretion"/>
    <property type="evidence" value="ECO:0007669"/>
    <property type="project" value="InterPro"/>
</dbReference>
<organism evidence="2 3">
    <name type="scientific">Catellatospora methionotrophica</name>
    <dbReference type="NCBI Taxonomy" id="121620"/>
    <lineage>
        <taxon>Bacteria</taxon>
        <taxon>Bacillati</taxon>
        <taxon>Actinomycetota</taxon>
        <taxon>Actinomycetes</taxon>
        <taxon>Micromonosporales</taxon>
        <taxon>Micromonosporaceae</taxon>
        <taxon>Catellatospora</taxon>
    </lineage>
</organism>
<dbReference type="Gene3D" id="1.20.90.10">
    <property type="entry name" value="Phospholipase A2 domain"/>
    <property type="match status" value="1"/>
</dbReference>
<proteinExistence type="predicted"/>
<dbReference type="AlphaFoldDB" id="A0A8J3LG01"/>
<feature type="compositionally biased region" description="Low complexity" evidence="1">
    <location>
        <begin position="17"/>
        <end position="31"/>
    </location>
</feature>
<name>A0A8J3LG01_9ACTN</name>
<dbReference type="InterPro" id="IPR015141">
    <property type="entry name" value="PLipase_A2_prok/fun"/>
</dbReference>
<sequence length="263" mass="27200">MRSRTRLAALARLTAERAGPGARARGTSAARPLPRGTSAARRPLPGWLRSLLVLGVGIAAALTVATPGNAQVSADAAATHMIHTLPTGDLAAVPDDFAEVMGYTPGTARLADGSLRVINPNGSCSVPGEGRPFDFAVACKAHDFGYDLLRYAQRRGAPLDPAARAEIDLLLDHDLRVQCVADSTPGSCDATVALFAAGVGFNSWRQVSGPPIDTSGLPRTAGLVLLTLAGGGCLVTARARLLPARPGPRRRLPRLRRPGASAG</sequence>
<dbReference type="EMBL" id="BONJ01000034">
    <property type="protein sequence ID" value="GIG17623.1"/>
    <property type="molecule type" value="Genomic_DNA"/>
</dbReference>
<reference evidence="2" key="1">
    <citation type="submission" date="2021-01" db="EMBL/GenBank/DDBJ databases">
        <title>Whole genome shotgun sequence of Catellatospora methionotrophica NBRC 14553.</title>
        <authorList>
            <person name="Komaki H."/>
            <person name="Tamura T."/>
        </authorList>
    </citation>
    <scope>NUCLEOTIDE SEQUENCE</scope>
    <source>
        <strain evidence="2">NBRC 14553</strain>
    </source>
</reference>
<dbReference type="InterPro" id="IPR036444">
    <property type="entry name" value="PLipase_A2_dom_sf"/>
</dbReference>
<evidence type="ECO:0000256" key="1">
    <source>
        <dbReference type="SAM" id="MobiDB-lite"/>
    </source>
</evidence>
<dbReference type="GO" id="GO:0006644">
    <property type="term" value="P:phospholipid metabolic process"/>
    <property type="evidence" value="ECO:0007669"/>
    <property type="project" value="InterPro"/>
</dbReference>
<dbReference type="Pfam" id="PF09056">
    <property type="entry name" value="Phospholip_A2_3"/>
    <property type="match status" value="1"/>
</dbReference>
<protein>
    <recommendedName>
        <fullName evidence="4">Phospholipase A2</fullName>
    </recommendedName>
</protein>
<comment type="caution">
    <text evidence="2">The sequence shown here is derived from an EMBL/GenBank/DDBJ whole genome shotgun (WGS) entry which is preliminary data.</text>
</comment>
<accession>A0A8J3LG01</accession>
<gene>
    <name evidence="2" type="ORF">Cme02nite_59550</name>
</gene>
<dbReference type="SUPFAM" id="SSF48619">
    <property type="entry name" value="Phospholipase A2, PLA2"/>
    <property type="match status" value="1"/>
</dbReference>
<feature type="region of interest" description="Disordered" evidence="1">
    <location>
        <begin position="17"/>
        <end position="40"/>
    </location>
</feature>
<evidence type="ECO:0008006" key="4">
    <source>
        <dbReference type="Google" id="ProtNLM"/>
    </source>
</evidence>
<dbReference type="Proteomes" id="UP000660339">
    <property type="component" value="Unassembled WGS sequence"/>
</dbReference>
<keyword evidence="3" id="KW-1185">Reference proteome</keyword>
<evidence type="ECO:0000313" key="3">
    <source>
        <dbReference type="Proteomes" id="UP000660339"/>
    </source>
</evidence>
<dbReference type="GO" id="GO:0004623">
    <property type="term" value="F:phospholipase A2 activity"/>
    <property type="evidence" value="ECO:0007669"/>
    <property type="project" value="InterPro"/>
</dbReference>